<reference evidence="5 6" key="1">
    <citation type="journal article" date="2009" name="Stand. Genomic Sci.">
        <title>Complete genome sequence of Actinosynnema mirum type strain (101).</title>
        <authorList>
            <person name="Land M."/>
            <person name="Lapidus A."/>
            <person name="Mayilraj S."/>
            <person name="Chen F."/>
            <person name="Copeland A."/>
            <person name="Del Rio T.G."/>
            <person name="Nolan M."/>
            <person name="Lucas S."/>
            <person name="Tice H."/>
            <person name="Cheng J.F."/>
            <person name="Chertkov O."/>
            <person name="Bruce D."/>
            <person name="Goodwin L."/>
            <person name="Pitluck S."/>
            <person name="Rohde M."/>
            <person name="Goker M."/>
            <person name="Pati A."/>
            <person name="Ivanova N."/>
            <person name="Mavromatis K."/>
            <person name="Chen A."/>
            <person name="Palaniappan K."/>
            <person name="Hauser L."/>
            <person name="Chang Y.J."/>
            <person name="Jeffries C.C."/>
            <person name="Brettin T."/>
            <person name="Detter J.C."/>
            <person name="Han C."/>
            <person name="Chain P."/>
            <person name="Tindall B.J."/>
            <person name="Bristow J."/>
            <person name="Eisen J.A."/>
            <person name="Markowitz V."/>
            <person name="Hugenholtz P."/>
            <person name="Kyrpides N.C."/>
            <person name="Klenk H.P."/>
        </authorList>
    </citation>
    <scope>NUCLEOTIDE SEQUENCE [LARGE SCALE GENOMIC DNA]</scope>
    <source>
        <strain evidence="6">ATCC 29888 / DSM 43827 / JCM 3225 / NBRC 14064 / NCIMB 13271 / NRRL B-12336 / IMRU 3971 / 101</strain>
    </source>
</reference>
<dbReference type="Proteomes" id="UP000002213">
    <property type="component" value="Chromosome"/>
</dbReference>
<dbReference type="eggNOG" id="COG0277">
    <property type="taxonomic scope" value="Bacteria"/>
</dbReference>
<dbReference type="EMBL" id="CP001630">
    <property type="protein sequence ID" value="ACU37039.1"/>
    <property type="molecule type" value="Genomic_DNA"/>
</dbReference>
<dbReference type="GO" id="GO:0050660">
    <property type="term" value="F:flavin adenine dinucleotide binding"/>
    <property type="evidence" value="ECO:0007669"/>
    <property type="project" value="InterPro"/>
</dbReference>
<dbReference type="HOGENOM" id="CLU_1764087_0_0_11"/>
<evidence type="ECO:0000256" key="2">
    <source>
        <dbReference type="ARBA" id="ARBA00023002"/>
    </source>
</evidence>
<dbReference type="PANTHER" id="PTHR13878:SF127">
    <property type="entry name" value="CYTOKININ DEHYDROGENASE 3"/>
    <property type="match status" value="1"/>
</dbReference>
<name>C6W818_ACTMD</name>
<dbReference type="OrthoDB" id="6278354at2"/>
<dbReference type="SUPFAM" id="SSF56176">
    <property type="entry name" value="FAD-binding/transporter-associated domain-like"/>
    <property type="match status" value="1"/>
</dbReference>
<sequence>MDDVHPQPGRAPVTLSTSEEDLDWASRDFGGVISRRPRAVLKPTSFEEIRTALLDGLALTPRGQGHSTRGQAQSEGGVVLDMTGFDTALRHGRTPPVLTDYLGLSVGGTLSVGGHGGASHQHGAQTDTVLELDVLTPNGSRTTAPTP</sequence>
<dbReference type="InterPro" id="IPR016167">
    <property type="entry name" value="FAD-bd_PCMH_sub1"/>
</dbReference>
<dbReference type="GO" id="GO:0016491">
    <property type="term" value="F:oxidoreductase activity"/>
    <property type="evidence" value="ECO:0007669"/>
    <property type="project" value="UniProtKB-KW"/>
</dbReference>
<dbReference type="InterPro" id="IPR050432">
    <property type="entry name" value="FAD-linked_Oxidoreductases_BP"/>
</dbReference>
<dbReference type="AlphaFoldDB" id="C6W818"/>
<accession>C6W818</accession>
<comment type="similarity">
    <text evidence="1">Belongs to the oxygen-dependent FAD-linked oxidoreductase family.</text>
</comment>
<organism evidence="5 6">
    <name type="scientific">Actinosynnema mirum (strain ATCC 29888 / DSM 43827 / JCM 3225 / NBRC 14064 / NCIMB 13271 / NRRL B-12336 / IMRU 3971 / 101)</name>
    <dbReference type="NCBI Taxonomy" id="446462"/>
    <lineage>
        <taxon>Bacteria</taxon>
        <taxon>Bacillati</taxon>
        <taxon>Actinomycetota</taxon>
        <taxon>Actinomycetes</taxon>
        <taxon>Pseudonocardiales</taxon>
        <taxon>Pseudonocardiaceae</taxon>
        <taxon>Actinosynnema</taxon>
    </lineage>
</organism>
<feature type="domain" description="FAD linked oxidase N-terminal" evidence="4">
    <location>
        <begin position="88"/>
        <end position="141"/>
    </location>
</feature>
<dbReference type="STRING" id="446462.Amir_3126"/>
<protein>
    <submittedName>
        <fullName evidence="5">FAD linked oxidase domain protein</fullName>
    </submittedName>
</protein>
<dbReference type="Pfam" id="PF01565">
    <property type="entry name" value="FAD_binding_4"/>
    <property type="match status" value="1"/>
</dbReference>
<proteinExistence type="inferred from homology"/>
<dbReference type="KEGG" id="ami:Amir_3126"/>
<dbReference type="InterPro" id="IPR006094">
    <property type="entry name" value="Oxid_FAD_bind_N"/>
</dbReference>
<dbReference type="Gene3D" id="3.30.465.10">
    <property type="match status" value="1"/>
</dbReference>
<evidence type="ECO:0000313" key="6">
    <source>
        <dbReference type="Proteomes" id="UP000002213"/>
    </source>
</evidence>
<evidence type="ECO:0000259" key="4">
    <source>
        <dbReference type="Pfam" id="PF01565"/>
    </source>
</evidence>
<evidence type="ECO:0000313" key="5">
    <source>
        <dbReference type="EMBL" id="ACU37039.1"/>
    </source>
</evidence>
<keyword evidence="2" id="KW-0560">Oxidoreductase</keyword>
<dbReference type="PANTHER" id="PTHR13878">
    <property type="entry name" value="GULONOLACTONE OXIDASE"/>
    <property type="match status" value="1"/>
</dbReference>
<evidence type="ECO:0000256" key="3">
    <source>
        <dbReference type="SAM" id="MobiDB-lite"/>
    </source>
</evidence>
<feature type="region of interest" description="Disordered" evidence="3">
    <location>
        <begin position="1"/>
        <end position="20"/>
    </location>
</feature>
<gene>
    <name evidence="5" type="ordered locus">Amir_3126</name>
</gene>
<dbReference type="InterPro" id="IPR036318">
    <property type="entry name" value="FAD-bd_PCMH-like_sf"/>
</dbReference>
<dbReference type="Gene3D" id="3.30.43.10">
    <property type="entry name" value="Uridine Diphospho-n-acetylenolpyruvylglucosamine Reductase, domain 2"/>
    <property type="match status" value="1"/>
</dbReference>
<dbReference type="InterPro" id="IPR016169">
    <property type="entry name" value="FAD-bd_PCMH_sub2"/>
</dbReference>
<evidence type="ECO:0000256" key="1">
    <source>
        <dbReference type="ARBA" id="ARBA00005466"/>
    </source>
</evidence>
<keyword evidence="6" id="KW-1185">Reference proteome</keyword>